<evidence type="ECO:0000256" key="5">
    <source>
        <dbReference type="ARBA" id="ARBA00023136"/>
    </source>
</evidence>
<protein>
    <recommendedName>
        <fullName evidence="6">Receptor expression-enhancing protein</fullName>
    </recommendedName>
</protein>
<gene>
    <name evidence="7" type="ORF">PFISCL1PPCAC_19766</name>
</gene>
<evidence type="ECO:0000256" key="2">
    <source>
        <dbReference type="ARBA" id="ARBA00008573"/>
    </source>
</evidence>
<dbReference type="GO" id="GO:0016020">
    <property type="term" value="C:membrane"/>
    <property type="evidence" value="ECO:0007669"/>
    <property type="project" value="UniProtKB-SubCell"/>
</dbReference>
<feature type="transmembrane region" description="Helical" evidence="6">
    <location>
        <begin position="98"/>
        <end position="117"/>
    </location>
</feature>
<proteinExistence type="inferred from homology"/>
<dbReference type="PANTHER" id="PTHR12300:SF161">
    <property type="entry name" value="RECEPTOR EXPRESSION-ENHANCING PROTEIN"/>
    <property type="match status" value="1"/>
</dbReference>
<evidence type="ECO:0000256" key="6">
    <source>
        <dbReference type="RuleBase" id="RU362006"/>
    </source>
</evidence>
<comment type="caution">
    <text evidence="7">The sequence shown here is derived from an EMBL/GenBank/DDBJ whole genome shotgun (WGS) entry which is preliminary data.</text>
</comment>
<comment type="similarity">
    <text evidence="2 6">Belongs to the DP1 family.</text>
</comment>
<dbReference type="Proteomes" id="UP001432322">
    <property type="component" value="Unassembled WGS sequence"/>
</dbReference>
<accession>A0AAV5WCK6</accession>
<name>A0AAV5WCK6_9BILA</name>
<evidence type="ECO:0000256" key="1">
    <source>
        <dbReference type="ARBA" id="ARBA00004141"/>
    </source>
</evidence>
<evidence type="ECO:0000313" key="7">
    <source>
        <dbReference type="EMBL" id="GMT28469.1"/>
    </source>
</evidence>
<comment type="subcellular location">
    <subcellularLocation>
        <location evidence="1 6">Membrane</location>
        <topology evidence="1 6">Multi-pass membrane protein</topology>
    </subcellularLocation>
</comment>
<keyword evidence="8" id="KW-1185">Reference proteome</keyword>
<feature type="non-terminal residue" evidence="7">
    <location>
        <position position="1"/>
    </location>
</feature>
<reference evidence="7" key="1">
    <citation type="submission" date="2023-10" db="EMBL/GenBank/DDBJ databases">
        <title>Genome assembly of Pristionchus species.</title>
        <authorList>
            <person name="Yoshida K."/>
            <person name="Sommer R.J."/>
        </authorList>
    </citation>
    <scope>NUCLEOTIDE SEQUENCE</scope>
    <source>
        <strain evidence="7">RS5133</strain>
    </source>
</reference>
<dbReference type="Pfam" id="PF03134">
    <property type="entry name" value="TB2_DP1_HVA22"/>
    <property type="match status" value="1"/>
</dbReference>
<dbReference type="EMBL" id="BTSY01000005">
    <property type="protein sequence ID" value="GMT28469.1"/>
    <property type="molecule type" value="Genomic_DNA"/>
</dbReference>
<organism evidence="7 8">
    <name type="scientific">Pristionchus fissidentatus</name>
    <dbReference type="NCBI Taxonomy" id="1538716"/>
    <lineage>
        <taxon>Eukaryota</taxon>
        <taxon>Metazoa</taxon>
        <taxon>Ecdysozoa</taxon>
        <taxon>Nematoda</taxon>
        <taxon>Chromadorea</taxon>
        <taxon>Rhabditida</taxon>
        <taxon>Rhabditina</taxon>
        <taxon>Diplogasteromorpha</taxon>
        <taxon>Diplogasteroidea</taxon>
        <taxon>Neodiplogasteridae</taxon>
        <taxon>Pristionchus</taxon>
    </lineage>
</organism>
<evidence type="ECO:0000256" key="3">
    <source>
        <dbReference type="ARBA" id="ARBA00022692"/>
    </source>
</evidence>
<feature type="transmembrane region" description="Helical" evidence="6">
    <location>
        <begin position="57"/>
        <end position="77"/>
    </location>
</feature>
<keyword evidence="4 6" id="KW-1133">Transmembrane helix</keyword>
<dbReference type="AlphaFoldDB" id="A0AAV5WCK6"/>
<sequence length="185" mass="21095">FASFRNMSVPPQIQKMMEDVDKQLHEKGALTDMLGMVETKTGIKRLHLVLGAFGLQALYLVFGHFAGLVCNIIGFLYPAYVSVMAIESARKDDDTQWLTYWVVFAVLSVLEFFVQQILCVFPIYWLVKAVFCIWMYLPSTLGASVVYKRAIRPFVLKNQSTIDQAARNVVETAKEAIEEVKERME</sequence>
<dbReference type="InterPro" id="IPR004345">
    <property type="entry name" value="TB2_DP1_HVA22"/>
</dbReference>
<keyword evidence="5 6" id="KW-0472">Membrane</keyword>
<evidence type="ECO:0000256" key="4">
    <source>
        <dbReference type="ARBA" id="ARBA00022989"/>
    </source>
</evidence>
<keyword evidence="3 6" id="KW-0812">Transmembrane</keyword>
<feature type="transmembrane region" description="Helical" evidence="6">
    <location>
        <begin position="123"/>
        <end position="147"/>
    </location>
</feature>
<dbReference type="PANTHER" id="PTHR12300">
    <property type="entry name" value="HVA22-LIKE PROTEINS"/>
    <property type="match status" value="1"/>
</dbReference>
<evidence type="ECO:0000313" key="8">
    <source>
        <dbReference type="Proteomes" id="UP001432322"/>
    </source>
</evidence>